<dbReference type="Pfam" id="PF00156">
    <property type="entry name" value="Pribosyltran"/>
    <property type="match status" value="1"/>
</dbReference>
<dbReference type="GO" id="GO:0016740">
    <property type="term" value="F:transferase activity"/>
    <property type="evidence" value="ECO:0007669"/>
    <property type="project" value="UniProtKB-KW"/>
</dbReference>
<accession>A0A3G1A9D0</accession>
<dbReference type="CDD" id="cd06223">
    <property type="entry name" value="PRTases_typeI"/>
    <property type="match status" value="1"/>
</dbReference>
<dbReference type="InterPro" id="IPR000836">
    <property type="entry name" value="PRTase_dom"/>
</dbReference>
<dbReference type="SUPFAM" id="SSF53271">
    <property type="entry name" value="PRTase-like"/>
    <property type="match status" value="1"/>
</dbReference>
<keyword evidence="2" id="KW-0808">Transferase</keyword>
<dbReference type="Gene3D" id="3.40.50.2020">
    <property type="match status" value="1"/>
</dbReference>
<dbReference type="RefSeq" id="WP_052886984.1">
    <property type="nucleotide sequence ID" value="NZ_CP007493.1"/>
</dbReference>
<dbReference type="STRING" id="697581.TCARB_1209"/>
<evidence type="ECO:0000313" key="2">
    <source>
        <dbReference type="EMBL" id="AJB42257.1"/>
    </source>
</evidence>
<sequence length="210" mass="22928">MVFRDRVDAGKKLAEKLLEEGITDSNFRVLGIPRGGVIVAKEVSARINAPLDVIVSRKLRAPGNPELAIGAIAELEAVYINREIVMHLGIDQEYIEKEVEYQKRIIESYIEKFRGGPLDLRSQIAIIVDDGIATGATVIAACISARKAGAEKVYVAVPVISRDVLPIVSKYADKVVSVHVPTFLFAVGEFYRDFSEVTDKDVVSALGKSS</sequence>
<gene>
    <name evidence="2" type="ORF">TCARB_1209</name>
</gene>
<proteinExistence type="predicted"/>
<dbReference type="EMBL" id="CP007493">
    <property type="protein sequence ID" value="AJB42257.1"/>
    <property type="molecule type" value="Genomic_DNA"/>
</dbReference>
<organism evidence="2 3">
    <name type="scientific">Thermofilum adornatum 1505</name>
    <dbReference type="NCBI Taxonomy" id="697581"/>
    <lineage>
        <taxon>Archaea</taxon>
        <taxon>Thermoproteota</taxon>
        <taxon>Thermoprotei</taxon>
        <taxon>Thermofilales</taxon>
        <taxon>Thermofilaceae</taxon>
        <taxon>Thermofilum</taxon>
    </lineage>
</organism>
<dbReference type="GeneID" id="25406617"/>
<dbReference type="InterPro" id="IPR029057">
    <property type="entry name" value="PRTase-like"/>
</dbReference>
<dbReference type="AlphaFoldDB" id="A0A3G1A9D0"/>
<name>A0A3G1A9D0_9CREN</name>
<protein>
    <submittedName>
        <fullName evidence="2">Phosphoribosyl transferase domain protein</fullName>
    </submittedName>
</protein>
<evidence type="ECO:0000313" key="3">
    <source>
        <dbReference type="Proteomes" id="UP000266720"/>
    </source>
</evidence>
<reference evidence="3" key="1">
    <citation type="book" date="2010" name="EXTREMOPHILES" publisher="0:0-0">
        <title>Complete genome sequences of ten hyperthermophilic archaea reveal their metabolic capabilities and possible ecological roles.</title>
        <editorList>
            <person name="?"/>
        </editorList>
        <authorList>
            <person name="Ravin N.V."/>
            <person name="Mardanov A.V."/>
            <person name="Bonch-Osmolovskaya E.A."/>
            <person name="Skryabin K.G."/>
        </authorList>
    </citation>
    <scope>NUCLEOTIDE SEQUENCE [LARGE SCALE GENOMIC DNA]</scope>
    <source>
        <strain evidence="3">1505</strain>
    </source>
</reference>
<feature type="domain" description="Phosphoribosyltransferase" evidence="1">
    <location>
        <begin position="7"/>
        <end position="187"/>
    </location>
</feature>
<dbReference type="KEGG" id="tcb:TCARB_1209"/>
<dbReference type="Gene3D" id="3.30.1310.20">
    <property type="entry name" value="PRTase-like"/>
    <property type="match status" value="1"/>
</dbReference>
<dbReference type="Proteomes" id="UP000266720">
    <property type="component" value="Chromosome"/>
</dbReference>
<evidence type="ECO:0000259" key="1">
    <source>
        <dbReference type="Pfam" id="PF00156"/>
    </source>
</evidence>